<dbReference type="RefSeq" id="WP_084255474.1">
    <property type="nucleotide sequence ID" value="NZ_FWWV01000001.1"/>
</dbReference>
<organism evidence="7 8">
    <name type="scientific">Pasteurella testudinis DSM 23072</name>
    <dbReference type="NCBI Taxonomy" id="1122938"/>
    <lineage>
        <taxon>Bacteria</taxon>
        <taxon>Pseudomonadati</taxon>
        <taxon>Pseudomonadota</taxon>
        <taxon>Gammaproteobacteria</taxon>
        <taxon>Pasteurellales</taxon>
        <taxon>Pasteurellaceae</taxon>
        <taxon>Pasteurella</taxon>
    </lineage>
</organism>
<dbReference type="InterPro" id="IPR009009">
    <property type="entry name" value="RlpA-like_DPBB"/>
</dbReference>
<feature type="domain" description="SPOR" evidence="6">
    <location>
        <begin position="239"/>
        <end position="314"/>
    </location>
</feature>
<reference evidence="8" key="1">
    <citation type="submission" date="2017-04" db="EMBL/GenBank/DDBJ databases">
        <authorList>
            <person name="Varghese N."/>
            <person name="Submissions S."/>
        </authorList>
    </citation>
    <scope>NUCLEOTIDE SEQUENCE [LARGE SCALE GENOMIC DNA]</scope>
    <source>
        <strain evidence="8">DSM 23072</strain>
    </source>
</reference>
<dbReference type="InterPro" id="IPR036680">
    <property type="entry name" value="SPOR-like_sf"/>
</dbReference>
<dbReference type="Pfam" id="PF05036">
    <property type="entry name" value="SPOR"/>
    <property type="match status" value="1"/>
</dbReference>
<dbReference type="CDD" id="cd22268">
    <property type="entry name" value="DPBB_RlpA-like"/>
    <property type="match status" value="1"/>
</dbReference>
<evidence type="ECO:0000256" key="2">
    <source>
        <dbReference type="ARBA" id="ARBA00023239"/>
    </source>
</evidence>
<accession>A0A1W1UCJ1</accession>
<dbReference type="Gene3D" id="3.30.70.1070">
    <property type="entry name" value="Sporulation related repeat"/>
    <property type="match status" value="1"/>
</dbReference>
<keyword evidence="7" id="KW-0449">Lipoprotein</keyword>
<proteinExistence type="inferred from homology"/>
<dbReference type="GO" id="GO:0008932">
    <property type="term" value="F:lytic endotransglycosylase activity"/>
    <property type="evidence" value="ECO:0007669"/>
    <property type="project" value="UniProtKB-UniRule"/>
</dbReference>
<dbReference type="Pfam" id="PF03330">
    <property type="entry name" value="DPBB_1"/>
    <property type="match status" value="1"/>
</dbReference>
<comment type="similarity">
    <text evidence="4 5">Belongs to the RlpA family.</text>
</comment>
<dbReference type="NCBIfam" id="TIGR00413">
    <property type="entry name" value="rlpA"/>
    <property type="match status" value="1"/>
</dbReference>
<comment type="function">
    <text evidence="4">Lytic transglycosylase with a strong preference for naked glycan strands that lack stem peptides.</text>
</comment>
<dbReference type="SUPFAM" id="SSF50685">
    <property type="entry name" value="Barwin-like endoglucanases"/>
    <property type="match status" value="1"/>
</dbReference>
<keyword evidence="3 4" id="KW-0961">Cell wall biogenesis/degradation</keyword>
<dbReference type="SUPFAM" id="SSF110997">
    <property type="entry name" value="Sporulation related repeat"/>
    <property type="match status" value="1"/>
</dbReference>
<dbReference type="EMBL" id="FWWV01000001">
    <property type="protein sequence ID" value="SMB78770.1"/>
    <property type="molecule type" value="Genomic_DNA"/>
</dbReference>
<dbReference type="EC" id="4.2.2.-" evidence="4"/>
<keyword evidence="1 4" id="KW-0732">Signal</keyword>
<dbReference type="PANTHER" id="PTHR34183">
    <property type="entry name" value="ENDOLYTIC PEPTIDOGLYCAN TRANSGLYCOSYLASE RLPA"/>
    <property type="match status" value="1"/>
</dbReference>
<evidence type="ECO:0000313" key="7">
    <source>
        <dbReference type="EMBL" id="SMB78770.1"/>
    </source>
</evidence>
<evidence type="ECO:0000256" key="3">
    <source>
        <dbReference type="ARBA" id="ARBA00023316"/>
    </source>
</evidence>
<feature type="chain" id="PRO_5013413276" description="Endolytic peptidoglycan transglycosylase RlpA" evidence="4">
    <location>
        <begin position="24"/>
        <end position="317"/>
    </location>
</feature>
<dbReference type="PANTHER" id="PTHR34183:SF1">
    <property type="entry name" value="ENDOLYTIC PEPTIDOGLYCAN TRANSGLYCOSYLASE RLPA"/>
    <property type="match status" value="1"/>
</dbReference>
<dbReference type="GO" id="GO:0071555">
    <property type="term" value="P:cell wall organization"/>
    <property type="evidence" value="ECO:0007669"/>
    <property type="project" value="UniProtKB-KW"/>
</dbReference>
<sequence precursor="true">MTFLKSTIYGCLMMFAVTMNVQAATSTQNLFGVSGPKQLKTTTQAAKSQTYTVKGKTYKTINRENAKEYSMTGTASYYGGKFNGRKTASGEIYNENLMTAAHKRLPIPSYVLVTNVKNGRQVVVRINDRGPFVGDRKIDLSKAAAKELGMLNKGTAQVKMEVVHVDKNGNISGPGGEKLTQLAKNKSLPLPKANENAKPEVQIAKAKPNATPTTGTVVGNSTDLVTASSGHKPVTLKNEPDNLAYELQSVNLDSDDKAKALIAQLSMKNVNSEIIKEGKNFKVKFGPLDSREKVNQLKTELVQNGQHDNILYSYHAQ</sequence>
<dbReference type="InterPro" id="IPR007730">
    <property type="entry name" value="SPOR-like_dom"/>
</dbReference>
<keyword evidence="2 4" id="KW-0456">Lyase</keyword>
<dbReference type="Proteomes" id="UP000192408">
    <property type="component" value="Unassembled WGS sequence"/>
</dbReference>
<evidence type="ECO:0000256" key="4">
    <source>
        <dbReference type="HAMAP-Rule" id="MF_02071"/>
    </source>
</evidence>
<dbReference type="InterPro" id="IPR036908">
    <property type="entry name" value="RlpA-like_sf"/>
</dbReference>
<protein>
    <recommendedName>
        <fullName evidence="4">Endolytic peptidoglycan transglycosylase RlpA</fullName>
        <ecNumber evidence="4">4.2.2.-</ecNumber>
    </recommendedName>
</protein>
<evidence type="ECO:0000259" key="6">
    <source>
        <dbReference type="PROSITE" id="PS51724"/>
    </source>
</evidence>
<dbReference type="InterPro" id="IPR034718">
    <property type="entry name" value="RlpA"/>
</dbReference>
<keyword evidence="8" id="KW-1185">Reference proteome</keyword>
<evidence type="ECO:0000313" key="8">
    <source>
        <dbReference type="Proteomes" id="UP000192408"/>
    </source>
</evidence>
<dbReference type="HAMAP" id="MF_02071">
    <property type="entry name" value="RlpA"/>
    <property type="match status" value="1"/>
</dbReference>
<dbReference type="GO" id="GO:0000270">
    <property type="term" value="P:peptidoglycan metabolic process"/>
    <property type="evidence" value="ECO:0007669"/>
    <property type="project" value="UniProtKB-UniRule"/>
</dbReference>
<gene>
    <name evidence="4" type="primary">rlpA</name>
    <name evidence="7" type="ORF">SAMN05660772_00229</name>
</gene>
<dbReference type="GO" id="GO:0009279">
    <property type="term" value="C:cell outer membrane"/>
    <property type="evidence" value="ECO:0007669"/>
    <property type="project" value="TreeGrafter"/>
</dbReference>
<dbReference type="AlphaFoldDB" id="A0A1W1UCJ1"/>
<dbReference type="PROSITE" id="PS51724">
    <property type="entry name" value="SPOR"/>
    <property type="match status" value="1"/>
</dbReference>
<evidence type="ECO:0000256" key="1">
    <source>
        <dbReference type="ARBA" id="ARBA00022729"/>
    </source>
</evidence>
<name>A0A1W1UCJ1_9PAST</name>
<dbReference type="Gene3D" id="2.40.40.10">
    <property type="entry name" value="RlpA-like domain"/>
    <property type="match status" value="1"/>
</dbReference>
<dbReference type="GO" id="GO:0042834">
    <property type="term" value="F:peptidoglycan binding"/>
    <property type="evidence" value="ECO:0007669"/>
    <property type="project" value="InterPro"/>
</dbReference>
<evidence type="ECO:0000256" key="5">
    <source>
        <dbReference type="RuleBase" id="RU003495"/>
    </source>
</evidence>
<dbReference type="InterPro" id="IPR012997">
    <property type="entry name" value="RplA"/>
</dbReference>
<dbReference type="STRING" id="1122938.SAMN05660772_00229"/>
<feature type="signal peptide" evidence="4">
    <location>
        <begin position="1"/>
        <end position="23"/>
    </location>
</feature>